<feature type="domain" description="CHHC U11-48K-type" evidence="4">
    <location>
        <begin position="8"/>
        <end position="35"/>
    </location>
</feature>
<evidence type="ECO:0000313" key="5">
    <source>
        <dbReference type="EMBL" id="CAK8688272.1"/>
    </source>
</evidence>
<gene>
    <name evidence="5" type="ORF">CVLEPA_LOCUS20296</name>
</gene>
<dbReference type="PROSITE" id="PS51800">
    <property type="entry name" value="ZF_CHHC_U11_48K"/>
    <property type="match status" value="1"/>
</dbReference>
<name>A0ABP0GAF6_CLALP</name>
<keyword evidence="3" id="KW-0862">Zinc</keyword>
<keyword evidence="6" id="KW-1185">Reference proteome</keyword>
<evidence type="ECO:0000256" key="1">
    <source>
        <dbReference type="ARBA" id="ARBA00022723"/>
    </source>
</evidence>
<proteinExistence type="predicted"/>
<dbReference type="InterPro" id="IPR022776">
    <property type="entry name" value="TRM13/UPF0224_CHHC_Znf_dom"/>
</dbReference>
<organism evidence="5 6">
    <name type="scientific">Clavelina lepadiformis</name>
    <name type="common">Light-bulb sea squirt</name>
    <name type="synonym">Ascidia lepadiformis</name>
    <dbReference type="NCBI Taxonomy" id="159417"/>
    <lineage>
        <taxon>Eukaryota</taxon>
        <taxon>Metazoa</taxon>
        <taxon>Chordata</taxon>
        <taxon>Tunicata</taxon>
        <taxon>Ascidiacea</taxon>
        <taxon>Aplousobranchia</taxon>
        <taxon>Clavelinidae</taxon>
        <taxon>Clavelina</taxon>
    </lineage>
</organism>
<keyword evidence="1" id="KW-0479">Metal-binding</keyword>
<evidence type="ECO:0000256" key="3">
    <source>
        <dbReference type="ARBA" id="ARBA00022833"/>
    </source>
</evidence>
<evidence type="ECO:0000259" key="4">
    <source>
        <dbReference type="PROSITE" id="PS51800"/>
    </source>
</evidence>
<accession>A0ABP0GAF6</accession>
<comment type="caution">
    <text evidence="5">The sequence shown here is derived from an EMBL/GenBank/DDBJ whole genome shotgun (WGS) entry which is preliminary data.</text>
</comment>
<sequence>MHTIYTLQDVCPFNARHIVPKPELQMHMSSCPDRTMFEFEINKERLSDDGDEVKGCTSLPPLLPSQDLDFGDDEDWDLEVSDIIVGHEFRCIRRFRKRRNNGGQITDQTRPAHDGVWK</sequence>
<evidence type="ECO:0000313" key="6">
    <source>
        <dbReference type="Proteomes" id="UP001642483"/>
    </source>
</evidence>
<reference evidence="5 6" key="1">
    <citation type="submission" date="2024-02" db="EMBL/GenBank/DDBJ databases">
        <authorList>
            <person name="Daric V."/>
            <person name="Darras S."/>
        </authorList>
    </citation>
    <scope>NUCLEOTIDE SEQUENCE [LARGE SCALE GENOMIC DNA]</scope>
</reference>
<evidence type="ECO:0000256" key="2">
    <source>
        <dbReference type="ARBA" id="ARBA00022771"/>
    </source>
</evidence>
<dbReference type="Proteomes" id="UP001642483">
    <property type="component" value="Unassembled WGS sequence"/>
</dbReference>
<protein>
    <recommendedName>
        <fullName evidence="4">CHHC U11-48K-type domain-containing protein</fullName>
    </recommendedName>
</protein>
<keyword evidence="2" id="KW-0863">Zinc-finger</keyword>
<dbReference type="Pfam" id="PF05253">
    <property type="entry name" value="zf-U11-48K"/>
    <property type="match status" value="1"/>
</dbReference>
<dbReference type="EMBL" id="CAWYQH010000108">
    <property type="protein sequence ID" value="CAK8688272.1"/>
    <property type="molecule type" value="Genomic_DNA"/>
</dbReference>